<dbReference type="InterPro" id="IPR011701">
    <property type="entry name" value="MFS"/>
</dbReference>
<dbReference type="PANTHER" id="PTHR11662">
    <property type="entry name" value="SOLUTE CARRIER FAMILY 17"/>
    <property type="match status" value="1"/>
</dbReference>
<dbReference type="GO" id="GO:0016020">
    <property type="term" value="C:membrane"/>
    <property type="evidence" value="ECO:0007669"/>
    <property type="project" value="UniProtKB-SubCell"/>
</dbReference>
<dbReference type="GO" id="GO:0022857">
    <property type="term" value="F:transmembrane transporter activity"/>
    <property type="evidence" value="ECO:0007669"/>
    <property type="project" value="InterPro"/>
</dbReference>
<name>A0A8S4A436_9EUPU</name>
<keyword evidence="2 6" id="KW-0812">Transmembrane</keyword>
<dbReference type="InterPro" id="IPR036259">
    <property type="entry name" value="MFS_trans_sf"/>
</dbReference>
<feature type="transmembrane region" description="Helical" evidence="6">
    <location>
        <begin position="130"/>
        <end position="150"/>
    </location>
</feature>
<dbReference type="PANTHER" id="PTHR11662:SF399">
    <property type="entry name" value="FI19708P1-RELATED"/>
    <property type="match status" value="1"/>
</dbReference>
<feature type="transmembrane region" description="Helical" evidence="6">
    <location>
        <begin position="188"/>
        <end position="210"/>
    </location>
</feature>
<dbReference type="Gene3D" id="1.20.1250.20">
    <property type="entry name" value="MFS general substrate transporter like domains"/>
    <property type="match status" value="2"/>
</dbReference>
<feature type="compositionally biased region" description="Basic and acidic residues" evidence="5">
    <location>
        <begin position="295"/>
        <end position="304"/>
    </location>
</feature>
<evidence type="ECO:0000256" key="2">
    <source>
        <dbReference type="ARBA" id="ARBA00022692"/>
    </source>
</evidence>
<evidence type="ECO:0000259" key="7">
    <source>
        <dbReference type="PROSITE" id="PS50850"/>
    </source>
</evidence>
<evidence type="ECO:0000256" key="1">
    <source>
        <dbReference type="ARBA" id="ARBA00004141"/>
    </source>
</evidence>
<dbReference type="Pfam" id="PF07690">
    <property type="entry name" value="MFS_1"/>
    <property type="match status" value="1"/>
</dbReference>
<proteinExistence type="predicted"/>
<evidence type="ECO:0000256" key="4">
    <source>
        <dbReference type="ARBA" id="ARBA00023136"/>
    </source>
</evidence>
<feature type="compositionally biased region" description="Polar residues" evidence="5">
    <location>
        <begin position="305"/>
        <end position="322"/>
    </location>
</feature>
<dbReference type="GO" id="GO:0006820">
    <property type="term" value="P:monoatomic anion transport"/>
    <property type="evidence" value="ECO:0007669"/>
    <property type="project" value="TreeGrafter"/>
</dbReference>
<dbReference type="InterPro" id="IPR050382">
    <property type="entry name" value="MFS_Na/Anion_cotransporter"/>
</dbReference>
<feature type="transmembrane region" description="Helical" evidence="6">
    <location>
        <begin position="162"/>
        <end position="182"/>
    </location>
</feature>
<dbReference type="PROSITE" id="PS50850">
    <property type="entry name" value="MFS"/>
    <property type="match status" value="1"/>
</dbReference>
<feature type="domain" description="Major facilitator superfamily (MFS) profile" evidence="7">
    <location>
        <begin position="1"/>
        <end position="280"/>
    </location>
</feature>
<feature type="non-terminal residue" evidence="8">
    <location>
        <position position="1"/>
    </location>
</feature>
<sequence length="335" mass="36909">QNLGNIVTYIVSGVLCANGFDNGWGSIFYITGGIVFFWVLAWFLLVSDSPELHPTISVAERNYIIKGRGNTSHRDIVVPWLAIAKSRAMWMCLMAHIGNNYLNYTLVTGLPSFMNEVLKFDIKQNGLMTAIPYMVMTVTMITAGYAADFIRSRYLSTTYTRRLFQATSFLGAGACLVGVGFVDCENRVIAVVLLAVAVGFEGLCFAGYMVNQVDFAPRFAGVLMGITNMIATVPGILAPTIIGALTPNKTQDEWRNVFYICAGMCLFGAIFFGLFAKGELEPWAAMPEEITVTADDQKKPRSEHSLGQANEAFSTSDEILSQNDKRTTDPMWSRL</sequence>
<gene>
    <name evidence="8" type="ORF">CUNI_LOCUS22115</name>
</gene>
<dbReference type="SUPFAM" id="SSF103473">
    <property type="entry name" value="MFS general substrate transporter"/>
    <property type="match status" value="1"/>
</dbReference>
<dbReference type="FunFam" id="1.20.1250.20:FF:000532">
    <property type="entry name" value="SLC (SoLute Carrier) homolog"/>
    <property type="match status" value="1"/>
</dbReference>
<dbReference type="Proteomes" id="UP000678393">
    <property type="component" value="Unassembled WGS sequence"/>
</dbReference>
<feature type="transmembrane region" description="Helical" evidence="6">
    <location>
        <begin position="222"/>
        <end position="245"/>
    </location>
</feature>
<evidence type="ECO:0000256" key="5">
    <source>
        <dbReference type="SAM" id="MobiDB-lite"/>
    </source>
</evidence>
<accession>A0A8S4A436</accession>
<feature type="transmembrane region" description="Helical" evidence="6">
    <location>
        <begin position="27"/>
        <end position="46"/>
    </location>
</feature>
<feature type="transmembrane region" description="Helical" evidence="6">
    <location>
        <begin position="257"/>
        <end position="276"/>
    </location>
</feature>
<comment type="caution">
    <text evidence="8">The sequence shown here is derived from an EMBL/GenBank/DDBJ whole genome shotgun (WGS) entry which is preliminary data.</text>
</comment>
<reference evidence="8" key="1">
    <citation type="submission" date="2021-04" db="EMBL/GenBank/DDBJ databases">
        <authorList>
            <consortium name="Molecular Ecology Group"/>
        </authorList>
    </citation>
    <scope>NUCLEOTIDE SEQUENCE</scope>
</reference>
<dbReference type="InterPro" id="IPR020846">
    <property type="entry name" value="MFS_dom"/>
</dbReference>
<keyword evidence="3 6" id="KW-1133">Transmembrane helix</keyword>
<keyword evidence="4 6" id="KW-0472">Membrane</keyword>
<organism evidence="8 9">
    <name type="scientific">Candidula unifasciata</name>
    <dbReference type="NCBI Taxonomy" id="100452"/>
    <lineage>
        <taxon>Eukaryota</taxon>
        <taxon>Metazoa</taxon>
        <taxon>Spiralia</taxon>
        <taxon>Lophotrochozoa</taxon>
        <taxon>Mollusca</taxon>
        <taxon>Gastropoda</taxon>
        <taxon>Heterobranchia</taxon>
        <taxon>Euthyneura</taxon>
        <taxon>Panpulmonata</taxon>
        <taxon>Eupulmonata</taxon>
        <taxon>Stylommatophora</taxon>
        <taxon>Helicina</taxon>
        <taxon>Helicoidea</taxon>
        <taxon>Geomitridae</taxon>
        <taxon>Candidula</taxon>
    </lineage>
</organism>
<comment type="subcellular location">
    <subcellularLocation>
        <location evidence="1">Membrane</location>
        <topology evidence="1">Multi-pass membrane protein</topology>
    </subcellularLocation>
</comment>
<feature type="region of interest" description="Disordered" evidence="5">
    <location>
        <begin position="294"/>
        <end position="335"/>
    </location>
</feature>
<dbReference type="EMBL" id="CAJHNH020008543">
    <property type="protein sequence ID" value="CAG5136557.1"/>
    <property type="molecule type" value="Genomic_DNA"/>
</dbReference>
<keyword evidence="9" id="KW-1185">Reference proteome</keyword>
<evidence type="ECO:0000256" key="6">
    <source>
        <dbReference type="SAM" id="Phobius"/>
    </source>
</evidence>
<dbReference type="OrthoDB" id="2985014at2759"/>
<protein>
    <recommendedName>
        <fullName evidence="7">Major facilitator superfamily (MFS) profile domain-containing protein</fullName>
    </recommendedName>
</protein>
<evidence type="ECO:0000313" key="8">
    <source>
        <dbReference type="EMBL" id="CAG5136557.1"/>
    </source>
</evidence>
<evidence type="ECO:0000256" key="3">
    <source>
        <dbReference type="ARBA" id="ARBA00022989"/>
    </source>
</evidence>
<dbReference type="AlphaFoldDB" id="A0A8S4A436"/>
<evidence type="ECO:0000313" key="9">
    <source>
        <dbReference type="Proteomes" id="UP000678393"/>
    </source>
</evidence>